<feature type="binding site" evidence="5">
    <location>
        <position position="86"/>
    </location>
    <ligand>
        <name>FAD</name>
        <dbReference type="ChEBI" id="CHEBI:57692"/>
    </ligand>
</feature>
<name>A0A8G2FWC5_PICTO</name>
<dbReference type="GO" id="GO:0004324">
    <property type="term" value="F:ferredoxin-NADP+ reductase activity"/>
    <property type="evidence" value="ECO:0007669"/>
    <property type="project" value="UniProtKB-UniRule"/>
</dbReference>
<gene>
    <name evidence="7" type="ORF">SAMN02745355_0576</name>
</gene>
<feature type="binding site" evidence="5">
    <location>
        <position position="120"/>
    </location>
    <ligand>
        <name>FAD</name>
        <dbReference type="ChEBI" id="CHEBI:57692"/>
    </ligand>
</feature>
<evidence type="ECO:0000256" key="1">
    <source>
        <dbReference type="ARBA" id="ARBA00022630"/>
    </source>
</evidence>
<evidence type="ECO:0000256" key="5">
    <source>
        <dbReference type="HAMAP-Rule" id="MF_01685"/>
    </source>
</evidence>
<feature type="binding site" evidence="5">
    <location>
        <position position="33"/>
    </location>
    <ligand>
        <name>FAD</name>
        <dbReference type="ChEBI" id="CHEBI:57692"/>
    </ligand>
</feature>
<dbReference type="PRINTS" id="PR00469">
    <property type="entry name" value="PNDRDTASEII"/>
</dbReference>
<evidence type="ECO:0000313" key="7">
    <source>
        <dbReference type="EMBL" id="SMD30682.1"/>
    </source>
</evidence>
<feature type="binding site" evidence="5">
    <location>
        <position position="327"/>
    </location>
    <ligand>
        <name>FAD</name>
        <dbReference type="ChEBI" id="CHEBI:57692"/>
    </ligand>
</feature>
<evidence type="ECO:0000256" key="2">
    <source>
        <dbReference type="ARBA" id="ARBA00022827"/>
    </source>
</evidence>
<dbReference type="GO" id="GO:0050660">
    <property type="term" value="F:flavin adenine dinucleotide binding"/>
    <property type="evidence" value="ECO:0007669"/>
    <property type="project" value="UniProtKB-UniRule"/>
</dbReference>
<dbReference type="OrthoDB" id="27340at2157"/>
<sequence length="331" mass="36189">MEDYDLVIIGAGPTGLFATFLAGLRDIKSITLEALDYVGGQIPELYPEKPVYDVQGIPKINAIKLRDQMYEQAKTFNNRIELNSKVTDIIKENDIFKIEVNGVYKYNARAVLLCTGIGDFTPRKIGCEGEDRFFNKGLTYTVKDTEKFRDLTVAVVGGGDSALDYATELANTARHVYIIHHSENFKAAEKTIDLARKNEKITFIVNSSVISIDGGSKLESIKIKNELTNDISELGLDALVVAIGHVGRANIYKSLPLQLSPNKRGVLVNSKLETNIPGIYAAGDVASVEGEPANPLIAIGGAQAYQAINYIKKYINPQASFFGGHSSNLKI</sequence>
<dbReference type="EMBL" id="FWYE01000001">
    <property type="protein sequence ID" value="SMD30682.1"/>
    <property type="molecule type" value="Genomic_DNA"/>
</dbReference>
<evidence type="ECO:0000259" key="6">
    <source>
        <dbReference type="Pfam" id="PF07992"/>
    </source>
</evidence>
<dbReference type="Pfam" id="PF07992">
    <property type="entry name" value="Pyr_redox_2"/>
    <property type="match status" value="1"/>
</dbReference>
<feature type="binding site" evidence="5">
    <location>
        <position position="14"/>
    </location>
    <ligand>
        <name>FAD</name>
        <dbReference type="ChEBI" id="CHEBI:57692"/>
    </ligand>
</feature>
<reference evidence="7 8" key="1">
    <citation type="submission" date="2017-04" db="EMBL/GenBank/DDBJ databases">
        <authorList>
            <person name="Varghese N."/>
            <person name="Submissions S."/>
        </authorList>
    </citation>
    <scope>NUCLEOTIDE SEQUENCE [LARGE SCALE GENOMIC DNA]</scope>
    <source>
        <strain evidence="7 8">DSM 9789</strain>
    </source>
</reference>
<keyword evidence="4 5" id="KW-0560">Oxidoreductase</keyword>
<comment type="similarity">
    <text evidence="5">Belongs to the ferredoxin--NADP reductase type 2 family.</text>
</comment>
<proteinExistence type="inferred from homology"/>
<comment type="cofactor">
    <cofactor evidence="5">
        <name>FAD</name>
        <dbReference type="ChEBI" id="CHEBI:57692"/>
    </cofactor>
    <text evidence="5">Binds 1 FAD per subunit.</text>
</comment>
<accession>A0A8G2FWC5</accession>
<feature type="domain" description="FAD/NAD(P)-binding" evidence="6">
    <location>
        <begin position="4"/>
        <end position="289"/>
    </location>
</feature>
<organism evidence="7 8">
    <name type="scientific">Picrophilus torridus (strain ATCC 700027 / DSM 9790 / JCM 10055 / NBRC 100828 / KAW 2/3)</name>
    <dbReference type="NCBI Taxonomy" id="1122961"/>
    <lineage>
        <taxon>Archaea</taxon>
        <taxon>Methanobacteriati</taxon>
        <taxon>Thermoplasmatota</taxon>
        <taxon>Thermoplasmata</taxon>
        <taxon>Thermoplasmatales</taxon>
        <taxon>Picrophilaceae</taxon>
        <taxon>Picrophilus</taxon>
    </lineage>
</organism>
<keyword evidence="2 5" id="KW-0274">FAD</keyword>
<evidence type="ECO:0000256" key="4">
    <source>
        <dbReference type="ARBA" id="ARBA00023002"/>
    </source>
</evidence>
<feature type="binding site" evidence="5">
    <location>
        <position position="284"/>
    </location>
    <ligand>
        <name>FAD</name>
        <dbReference type="ChEBI" id="CHEBI:57692"/>
    </ligand>
</feature>
<dbReference type="AlphaFoldDB" id="A0A8G2FWC5"/>
<keyword evidence="3 5" id="KW-0521">NADP</keyword>
<comment type="catalytic activity">
    <reaction evidence="5">
        <text>2 reduced [2Fe-2S]-[ferredoxin] + NADP(+) + H(+) = 2 oxidized [2Fe-2S]-[ferredoxin] + NADPH</text>
        <dbReference type="Rhea" id="RHEA:20125"/>
        <dbReference type="Rhea" id="RHEA-COMP:10000"/>
        <dbReference type="Rhea" id="RHEA-COMP:10001"/>
        <dbReference type="ChEBI" id="CHEBI:15378"/>
        <dbReference type="ChEBI" id="CHEBI:33737"/>
        <dbReference type="ChEBI" id="CHEBI:33738"/>
        <dbReference type="ChEBI" id="CHEBI:57783"/>
        <dbReference type="ChEBI" id="CHEBI:58349"/>
        <dbReference type="EC" id="1.18.1.2"/>
    </reaction>
</comment>
<dbReference type="PRINTS" id="PR00368">
    <property type="entry name" value="FADPNR"/>
</dbReference>
<dbReference type="SUPFAM" id="SSF51905">
    <property type="entry name" value="FAD/NAD(P)-binding domain"/>
    <property type="match status" value="1"/>
</dbReference>
<keyword evidence="8" id="KW-1185">Reference proteome</keyword>
<dbReference type="Proteomes" id="UP000192315">
    <property type="component" value="Unassembled WGS sequence"/>
</dbReference>
<protein>
    <recommendedName>
        <fullName evidence="5">Ferredoxin--NADP reductase</fullName>
        <shortName evidence="5">FNR</shortName>
        <shortName evidence="5">Fd-NADP(+) reductase</shortName>
        <ecNumber evidence="5">1.18.1.2</ecNumber>
    </recommendedName>
</protein>
<dbReference type="GO" id="GO:0050661">
    <property type="term" value="F:NADP binding"/>
    <property type="evidence" value="ECO:0007669"/>
    <property type="project" value="UniProtKB-UniRule"/>
</dbReference>
<dbReference type="InterPro" id="IPR036188">
    <property type="entry name" value="FAD/NAD-bd_sf"/>
</dbReference>
<dbReference type="InterPro" id="IPR022890">
    <property type="entry name" value="Fd--NADP_Rdtase_type_2"/>
</dbReference>
<dbReference type="InterPro" id="IPR050097">
    <property type="entry name" value="Ferredoxin-NADP_redctase_2"/>
</dbReference>
<dbReference type="EC" id="1.18.1.2" evidence="5"/>
<evidence type="ECO:0000256" key="3">
    <source>
        <dbReference type="ARBA" id="ARBA00022857"/>
    </source>
</evidence>
<comment type="subunit">
    <text evidence="5">Homodimer.</text>
</comment>
<comment type="caution">
    <text evidence="7">The sequence shown here is derived from an EMBL/GenBank/DDBJ whole genome shotgun (WGS) entry which is preliminary data.</text>
</comment>
<feature type="binding site" evidence="5">
    <location>
        <position position="41"/>
    </location>
    <ligand>
        <name>FAD</name>
        <dbReference type="ChEBI" id="CHEBI:57692"/>
    </ligand>
</feature>
<keyword evidence="1 5" id="KW-0285">Flavoprotein</keyword>
<dbReference type="HAMAP" id="MF_01685">
    <property type="entry name" value="FENR2"/>
    <property type="match status" value="1"/>
</dbReference>
<feature type="binding site" evidence="5">
    <location>
        <position position="46"/>
    </location>
    <ligand>
        <name>FAD</name>
        <dbReference type="ChEBI" id="CHEBI:57692"/>
    </ligand>
</feature>
<dbReference type="InterPro" id="IPR023753">
    <property type="entry name" value="FAD/NAD-binding_dom"/>
</dbReference>
<dbReference type="Gene3D" id="3.50.50.60">
    <property type="entry name" value="FAD/NAD(P)-binding domain"/>
    <property type="match status" value="2"/>
</dbReference>
<dbReference type="GeneID" id="2843938"/>
<dbReference type="RefSeq" id="WP_011177232.1">
    <property type="nucleotide sequence ID" value="NC_005877.1"/>
</dbReference>
<evidence type="ECO:0000313" key="8">
    <source>
        <dbReference type="Proteomes" id="UP000192315"/>
    </source>
</evidence>
<dbReference type="SMR" id="A0A8G2FWC5"/>
<dbReference type="PANTHER" id="PTHR48105">
    <property type="entry name" value="THIOREDOXIN REDUCTASE 1-RELATED-RELATED"/>
    <property type="match status" value="1"/>
</dbReference>